<evidence type="ECO:0000313" key="2">
    <source>
        <dbReference type="EMBL" id="KDQ52525.1"/>
    </source>
</evidence>
<dbReference type="EMBL" id="KL197739">
    <property type="protein sequence ID" value="KDQ52525.1"/>
    <property type="molecule type" value="Genomic_DNA"/>
</dbReference>
<dbReference type="OrthoDB" id="3543113at2759"/>
<feature type="region of interest" description="Disordered" evidence="1">
    <location>
        <begin position="239"/>
        <end position="264"/>
    </location>
</feature>
<dbReference type="HOGENOM" id="CLU_1053956_0_0_1"/>
<proteinExistence type="predicted"/>
<evidence type="ECO:0000256" key="1">
    <source>
        <dbReference type="SAM" id="MobiDB-lite"/>
    </source>
</evidence>
<reference evidence="3" key="1">
    <citation type="journal article" date="2014" name="Proc. Natl. Acad. Sci. U.S.A.">
        <title>Extensive sampling of basidiomycete genomes demonstrates inadequacy of the white-rot/brown-rot paradigm for wood decay fungi.</title>
        <authorList>
            <person name="Riley R."/>
            <person name="Salamov A.A."/>
            <person name="Brown D.W."/>
            <person name="Nagy L.G."/>
            <person name="Floudas D."/>
            <person name="Held B.W."/>
            <person name="Levasseur A."/>
            <person name="Lombard V."/>
            <person name="Morin E."/>
            <person name="Otillar R."/>
            <person name="Lindquist E.A."/>
            <person name="Sun H."/>
            <person name="LaButti K.M."/>
            <person name="Schmutz J."/>
            <person name="Jabbour D."/>
            <person name="Luo H."/>
            <person name="Baker S.E."/>
            <person name="Pisabarro A.G."/>
            <person name="Walton J.D."/>
            <person name="Blanchette R.A."/>
            <person name="Henrissat B."/>
            <person name="Martin F."/>
            <person name="Cullen D."/>
            <person name="Hibbett D.S."/>
            <person name="Grigoriev I.V."/>
        </authorList>
    </citation>
    <scope>NUCLEOTIDE SEQUENCE [LARGE SCALE GENOMIC DNA]</scope>
    <source>
        <strain evidence="3">MUCL 33604</strain>
    </source>
</reference>
<gene>
    <name evidence="2" type="ORF">JAAARDRAFT_478429</name>
</gene>
<dbReference type="InParanoid" id="A0A067PFB6"/>
<sequence>MIQYHALQIAEIILEIVRHVSRTSRSRKADLAALARCCRSFKEQALDLLWSDMDYVEPLLKLVPALSVWYHPLGSRIVRCYKLDRPTTPCDWVRFDYYARRISSLTNPLYGSRDICCAEVFIHLRRDGGAALLPRLRSLVWYQPEKIPFTGKTLLEALSLCPSSLTKLHISGDDGCPDDGGWQDDPLFDALIEMLPDCLPRLQSFKASGGLPACLFDFRGYEVFPGSLDSNLSRCTTSIGKPSHRKPSHYSPPRSDFHLSCSWR</sequence>
<accession>A0A067PFB6</accession>
<dbReference type="Proteomes" id="UP000027265">
    <property type="component" value="Unassembled WGS sequence"/>
</dbReference>
<evidence type="ECO:0000313" key="3">
    <source>
        <dbReference type="Proteomes" id="UP000027265"/>
    </source>
</evidence>
<dbReference type="AlphaFoldDB" id="A0A067PFB6"/>
<protein>
    <recommendedName>
        <fullName evidence="4">F-box domain-containing protein</fullName>
    </recommendedName>
</protein>
<name>A0A067PFB6_9AGAM</name>
<keyword evidence="3" id="KW-1185">Reference proteome</keyword>
<evidence type="ECO:0008006" key="4">
    <source>
        <dbReference type="Google" id="ProtNLM"/>
    </source>
</evidence>
<organism evidence="2 3">
    <name type="scientific">Jaapia argillacea MUCL 33604</name>
    <dbReference type="NCBI Taxonomy" id="933084"/>
    <lineage>
        <taxon>Eukaryota</taxon>
        <taxon>Fungi</taxon>
        <taxon>Dikarya</taxon>
        <taxon>Basidiomycota</taxon>
        <taxon>Agaricomycotina</taxon>
        <taxon>Agaricomycetes</taxon>
        <taxon>Agaricomycetidae</taxon>
        <taxon>Jaapiales</taxon>
        <taxon>Jaapiaceae</taxon>
        <taxon>Jaapia</taxon>
    </lineage>
</organism>